<organism evidence="1 2">
    <name type="scientific">Riccia sorocarpa</name>
    <dbReference type="NCBI Taxonomy" id="122646"/>
    <lineage>
        <taxon>Eukaryota</taxon>
        <taxon>Viridiplantae</taxon>
        <taxon>Streptophyta</taxon>
        <taxon>Embryophyta</taxon>
        <taxon>Marchantiophyta</taxon>
        <taxon>Marchantiopsida</taxon>
        <taxon>Marchantiidae</taxon>
        <taxon>Marchantiales</taxon>
        <taxon>Ricciaceae</taxon>
        <taxon>Riccia</taxon>
    </lineage>
</organism>
<dbReference type="AlphaFoldDB" id="A0ABD3HVH6"/>
<comment type="caution">
    <text evidence="1">The sequence shown here is derived from an EMBL/GenBank/DDBJ whole genome shotgun (WGS) entry which is preliminary data.</text>
</comment>
<keyword evidence="2" id="KW-1185">Reference proteome</keyword>
<sequence>MPSTSSRCCSRAYFGPYIFHVLSRYGELRPLTVGTLVPLPVLKKARVMMIEESKIDSENTTNSEVLVQTKTEPQSGFHVGSTSGVKGPQEEYQTLTPAGLKLEDLGGLLLHLKDTMRVFSSLQQVMAGKDLETADGVASALRRMFTPTPVIHSTDLAPWREIVSRLVTTLIVERQRRKIEDQRGLNTKNRGVSSEELLEAYHVPFYGVRLI</sequence>
<protein>
    <submittedName>
        <fullName evidence="1">Uncharacterized protein</fullName>
    </submittedName>
</protein>
<accession>A0ABD3HVH6</accession>
<name>A0ABD3HVH6_9MARC</name>
<gene>
    <name evidence="1" type="ORF">R1sor_009484</name>
</gene>
<evidence type="ECO:0000313" key="1">
    <source>
        <dbReference type="EMBL" id="KAL3695408.1"/>
    </source>
</evidence>
<evidence type="ECO:0000313" key="2">
    <source>
        <dbReference type="Proteomes" id="UP001633002"/>
    </source>
</evidence>
<proteinExistence type="predicted"/>
<reference evidence="1 2" key="1">
    <citation type="submission" date="2024-09" db="EMBL/GenBank/DDBJ databases">
        <title>Chromosome-scale assembly of Riccia sorocarpa.</title>
        <authorList>
            <person name="Paukszto L."/>
        </authorList>
    </citation>
    <scope>NUCLEOTIDE SEQUENCE [LARGE SCALE GENOMIC DNA]</scope>
    <source>
        <strain evidence="1">LP-2024</strain>
        <tissue evidence="1">Aerial parts of the thallus</tissue>
    </source>
</reference>
<dbReference type="Proteomes" id="UP001633002">
    <property type="component" value="Unassembled WGS sequence"/>
</dbReference>
<dbReference type="EMBL" id="JBJQOH010000002">
    <property type="protein sequence ID" value="KAL3695408.1"/>
    <property type="molecule type" value="Genomic_DNA"/>
</dbReference>